<keyword evidence="3" id="KW-0238">DNA-binding</keyword>
<dbReference type="GO" id="GO:0019344">
    <property type="term" value="P:cysteine biosynthetic process"/>
    <property type="evidence" value="ECO:0007669"/>
    <property type="project" value="TreeGrafter"/>
</dbReference>
<comment type="similarity">
    <text evidence="1">Belongs to the LysR transcriptional regulatory family.</text>
</comment>
<dbReference type="AlphaFoldDB" id="X0UQL5"/>
<dbReference type="PROSITE" id="PS50931">
    <property type="entry name" value="HTH_LYSR"/>
    <property type="match status" value="1"/>
</dbReference>
<gene>
    <name evidence="6" type="ORF">S01H1_36060</name>
</gene>
<dbReference type="EMBL" id="BARS01022564">
    <property type="protein sequence ID" value="GAG01532.1"/>
    <property type="molecule type" value="Genomic_DNA"/>
</dbReference>
<keyword evidence="4" id="KW-0804">Transcription</keyword>
<dbReference type="SUPFAM" id="SSF46785">
    <property type="entry name" value="Winged helix' DNA-binding domain"/>
    <property type="match status" value="1"/>
</dbReference>
<dbReference type="InterPro" id="IPR000847">
    <property type="entry name" value="LysR_HTH_N"/>
</dbReference>
<organism evidence="6">
    <name type="scientific">marine sediment metagenome</name>
    <dbReference type="NCBI Taxonomy" id="412755"/>
    <lineage>
        <taxon>unclassified sequences</taxon>
        <taxon>metagenomes</taxon>
        <taxon>ecological metagenomes</taxon>
    </lineage>
</organism>
<dbReference type="InterPro" id="IPR005119">
    <property type="entry name" value="LysR_subst-bd"/>
</dbReference>
<dbReference type="SUPFAM" id="SSF53850">
    <property type="entry name" value="Periplasmic binding protein-like II"/>
    <property type="match status" value="1"/>
</dbReference>
<dbReference type="CDD" id="cd05466">
    <property type="entry name" value="PBP2_LTTR_substrate"/>
    <property type="match status" value="1"/>
</dbReference>
<reference evidence="6" key="1">
    <citation type="journal article" date="2014" name="Front. Microbiol.">
        <title>High frequency of phylogenetically diverse reductive dehalogenase-homologous genes in deep subseafloor sedimentary metagenomes.</title>
        <authorList>
            <person name="Kawai M."/>
            <person name="Futagami T."/>
            <person name="Toyoda A."/>
            <person name="Takaki Y."/>
            <person name="Nishi S."/>
            <person name="Hori S."/>
            <person name="Arai W."/>
            <person name="Tsubouchi T."/>
            <person name="Morono Y."/>
            <person name="Uchiyama I."/>
            <person name="Ito T."/>
            <person name="Fujiyama A."/>
            <person name="Inagaki F."/>
            <person name="Takami H."/>
        </authorList>
    </citation>
    <scope>NUCLEOTIDE SEQUENCE</scope>
    <source>
        <strain evidence="6">Expedition CK06-06</strain>
    </source>
</reference>
<dbReference type="Gene3D" id="3.40.190.290">
    <property type="match status" value="1"/>
</dbReference>
<dbReference type="GO" id="GO:0000976">
    <property type="term" value="F:transcription cis-regulatory region binding"/>
    <property type="evidence" value="ECO:0007669"/>
    <property type="project" value="TreeGrafter"/>
</dbReference>
<evidence type="ECO:0000256" key="1">
    <source>
        <dbReference type="ARBA" id="ARBA00009437"/>
    </source>
</evidence>
<feature type="domain" description="HTH lysR-type" evidence="5">
    <location>
        <begin position="1"/>
        <end position="58"/>
    </location>
</feature>
<evidence type="ECO:0000259" key="5">
    <source>
        <dbReference type="PROSITE" id="PS50931"/>
    </source>
</evidence>
<feature type="non-terminal residue" evidence="6">
    <location>
        <position position="240"/>
    </location>
</feature>
<keyword evidence="2" id="KW-0805">Transcription regulation</keyword>
<dbReference type="InterPro" id="IPR036390">
    <property type="entry name" value="WH_DNA-bd_sf"/>
</dbReference>
<dbReference type="InterPro" id="IPR036388">
    <property type="entry name" value="WH-like_DNA-bd_sf"/>
</dbReference>
<sequence length="240" mass="28103">MELQQLKAFYYTVKYNNLSKAANKIFCTQPNISQHIKKLENEFSVALIYHSKGKCVVSKEGKELYKLIEPVILSLESIKSNFEERINKFKNQIKIMTFPTISQYRLPPIINKYLKKYPYSKYYSEIILHDVSIEDVPKKIDFNTFDFLLAPYVKLDDDVTYLKWYEGNHRLFALKNHPINKIKNVSLKDIARYPLIMLEKGTYGRILIDNAFEKSGIKYKVSLESSDASVIKRYIEMGLG</sequence>
<dbReference type="Pfam" id="PF03466">
    <property type="entry name" value="LysR_substrate"/>
    <property type="match status" value="1"/>
</dbReference>
<dbReference type="Gene3D" id="1.10.10.10">
    <property type="entry name" value="Winged helix-like DNA-binding domain superfamily/Winged helix DNA-binding domain"/>
    <property type="match status" value="1"/>
</dbReference>
<comment type="caution">
    <text evidence="6">The sequence shown here is derived from an EMBL/GenBank/DDBJ whole genome shotgun (WGS) entry which is preliminary data.</text>
</comment>
<accession>X0UQL5</accession>
<dbReference type="Pfam" id="PF00126">
    <property type="entry name" value="HTH_1"/>
    <property type="match status" value="1"/>
</dbReference>
<proteinExistence type="inferred from homology"/>
<protein>
    <recommendedName>
        <fullName evidence="5">HTH lysR-type domain-containing protein</fullName>
    </recommendedName>
</protein>
<evidence type="ECO:0000313" key="6">
    <source>
        <dbReference type="EMBL" id="GAG01532.1"/>
    </source>
</evidence>
<evidence type="ECO:0000256" key="4">
    <source>
        <dbReference type="ARBA" id="ARBA00023163"/>
    </source>
</evidence>
<dbReference type="GO" id="GO:0003700">
    <property type="term" value="F:DNA-binding transcription factor activity"/>
    <property type="evidence" value="ECO:0007669"/>
    <property type="project" value="InterPro"/>
</dbReference>
<evidence type="ECO:0000256" key="2">
    <source>
        <dbReference type="ARBA" id="ARBA00023015"/>
    </source>
</evidence>
<name>X0UQL5_9ZZZZ</name>
<evidence type="ECO:0000256" key="3">
    <source>
        <dbReference type="ARBA" id="ARBA00023125"/>
    </source>
</evidence>
<dbReference type="PANTHER" id="PTHR30126:SF6">
    <property type="entry name" value="HTH-TYPE TRANSCRIPTIONAL REGULATOR CYSB-RELATED"/>
    <property type="match status" value="1"/>
</dbReference>
<dbReference type="PANTHER" id="PTHR30126">
    <property type="entry name" value="HTH-TYPE TRANSCRIPTIONAL REGULATOR"/>
    <property type="match status" value="1"/>
</dbReference>